<proteinExistence type="predicted"/>
<dbReference type="SUPFAM" id="SSF81660">
    <property type="entry name" value="Metal cation-transporting ATPase, ATP-binding domain N"/>
    <property type="match status" value="1"/>
</dbReference>
<gene>
    <name evidence="5" type="ORF">FSB_LOCUS18238</name>
</gene>
<evidence type="ECO:0000313" key="5">
    <source>
        <dbReference type="EMBL" id="SPC90356.1"/>
    </source>
</evidence>
<dbReference type="PANTHER" id="PTHR48102:SF7">
    <property type="entry name" value="ATP-DEPENDENT CLP PROTEASE ATP-BINDING SUBUNIT CLPX-LIKE, MITOCHONDRIAL"/>
    <property type="match status" value="1"/>
</dbReference>
<dbReference type="PANTHER" id="PTHR48102">
    <property type="entry name" value="ATP-DEPENDENT CLP PROTEASE ATP-BINDING SUBUNIT CLPX-LIKE, MITOCHONDRIAL-RELATED"/>
    <property type="match status" value="1"/>
</dbReference>
<evidence type="ECO:0000259" key="3">
    <source>
        <dbReference type="SMART" id="SM00382"/>
    </source>
</evidence>
<dbReference type="AlphaFoldDB" id="A0A2N9FHP9"/>
<keyword evidence="1" id="KW-0547">Nucleotide-binding</keyword>
<dbReference type="SMART" id="SM00382">
    <property type="entry name" value="AAA"/>
    <property type="match status" value="1"/>
</dbReference>
<evidence type="ECO:0000256" key="1">
    <source>
        <dbReference type="ARBA" id="ARBA00022741"/>
    </source>
</evidence>
<organism evidence="5">
    <name type="scientific">Fagus sylvatica</name>
    <name type="common">Beechnut</name>
    <dbReference type="NCBI Taxonomy" id="28930"/>
    <lineage>
        <taxon>Eukaryota</taxon>
        <taxon>Viridiplantae</taxon>
        <taxon>Streptophyta</taxon>
        <taxon>Embryophyta</taxon>
        <taxon>Tracheophyta</taxon>
        <taxon>Spermatophyta</taxon>
        <taxon>Magnoliopsida</taxon>
        <taxon>eudicotyledons</taxon>
        <taxon>Gunneridae</taxon>
        <taxon>Pentapetalae</taxon>
        <taxon>rosids</taxon>
        <taxon>fabids</taxon>
        <taxon>Fagales</taxon>
        <taxon>Fagaceae</taxon>
        <taxon>Fagus</taxon>
    </lineage>
</organism>
<dbReference type="InterPro" id="IPR023299">
    <property type="entry name" value="ATPase_P-typ_cyto_dom_N"/>
</dbReference>
<dbReference type="FunFam" id="1.10.8.60:FF:000002">
    <property type="entry name" value="ATP-dependent Clp protease ATP-binding subunit ClpX"/>
    <property type="match status" value="1"/>
</dbReference>
<feature type="domain" description="AAA+ ATPase" evidence="3">
    <location>
        <begin position="449"/>
        <end position="630"/>
    </location>
</feature>
<feature type="domain" description="Clp ATPase C-terminal" evidence="4">
    <location>
        <begin position="708"/>
        <end position="799"/>
    </location>
</feature>
<evidence type="ECO:0008006" key="6">
    <source>
        <dbReference type="Google" id="ProtNLM"/>
    </source>
</evidence>
<dbReference type="EMBL" id="OIVN01001141">
    <property type="protein sequence ID" value="SPC90356.1"/>
    <property type="molecule type" value="Genomic_DNA"/>
</dbReference>
<dbReference type="Pfam" id="PF10431">
    <property type="entry name" value="ClpB_D2-small"/>
    <property type="match status" value="1"/>
</dbReference>
<dbReference type="GO" id="GO:0051603">
    <property type="term" value="P:proteolysis involved in protein catabolic process"/>
    <property type="evidence" value="ECO:0007669"/>
    <property type="project" value="TreeGrafter"/>
</dbReference>
<dbReference type="Gene3D" id="3.40.1110.10">
    <property type="entry name" value="Calcium-transporting ATPase, cytoplasmic domain N"/>
    <property type="match status" value="1"/>
</dbReference>
<sequence length="853" mass="93633">MGSPKGIDLEWVLCRSRAIPCSYKRRHPLLPNDANLCSHKQRRSGGFADGFGNGFDGGWGMGFVGLMGCVQTTTGTVYKPHSTSLPTEISGSPTEKAILSWAVFNLDMNIEEVKQNYHIIHVEAFNSEKKRSGVLVKRNNEKIIHTHWKGAAEMILAMCSTYYDSAGVQKVMDDEERLQLGTIIKNMAEKSLRCIAFAHKEVAEESGQVGEVKRKGGVLKPNHQNQQTENMFSILRSNKTKTKTTFSILKQITTPNSLTILGFQFTRQTTSSSSSYDHIRANVNCPRCEHQMPVLFSNRPLSITAREHGVYQALNLCPNCKTAFYFKPFKLEPLQGSFVEIGRVKNMDTEGISEKELGNIGKAQVCGKPEKEKEDDTTSCLGTELPTPKEIVKLLDHFVVGQERAKKLDACPSNAAALFTELMHLNTRSGVELGNDEAENEDSDSVELEKSNVLLMGPTGSGKTLLAKTLARVVNVPFAVADATTLTQASSLLDMAGYVGEDVESILNKLLVEAEFNVEAAQKGIVYIDEVDKITKKAESLNVGRDVSGEGVQQALLKMLEGTIVSVPDRGARKNPRGDLIQCPSHRQKEHSSAPGTDHAWRTWFYARHLPHEIAGNSLDDSQMDTKNILFICGGAFVDLEKTISERRQDSSIGFGAPVRANMRTGGSTNAEVTSSLLESVESSDLIAYGLIPEFVGRFPILVSLSALNEDQLVQVLTEPKNSLAKQYKKMFSMNNVKLHFTGNALRLIAKKAMAKNTGARGLRAILENILTEAMFEIPDIRVENDTINAVLVDEEAVGSVDAPGCGAKILHDDDAFNQLLHEKKSGDPMGVGVTESEFLEGELQVQSEAIRL</sequence>
<dbReference type="SUPFAM" id="SSF52540">
    <property type="entry name" value="P-loop containing nucleoside triphosphate hydrolases"/>
    <property type="match status" value="1"/>
</dbReference>
<dbReference type="GO" id="GO:0005759">
    <property type="term" value="C:mitochondrial matrix"/>
    <property type="evidence" value="ECO:0007669"/>
    <property type="project" value="TreeGrafter"/>
</dbReference>
<evidence type="ECO:0000259" key="4">
    <source>
        <dbReference type="SMART" id="SM01086"/>
    </source>
</evidence>
<dbReference type="InterPro" id="IPR003593">
    <property type="entry name" value="AAA+_ATPase"/>
</dbReference>
<accession>A0A2N9FHP9</accession>
<reference evidence="5" key="1">
    <citation type="submission" date="2018-02" db="EMBL/GenBank/DDBJ databases">
        <authorList>
            <person name="Cohen D.B."/>
            <person name="Kent A.D."/>
        </authorList>
    </citation>
    <scope>NUCLEOTIDE SEQUENCE</scope>
</reference>
<protein>
    <recommendedName>
        <fullName evidence="6">Clp ATPase C-terminal domain-containing protein</fullName>
    </recommendedName>
</protein>
<dbReference type="SMART" id="SM01086">
    <property type="entry name" value="ClpB_D2-small"/>
    <property type="match status" value="1"/>
</dbReference>
<dbReference type="InterPro" id="IPR027417">
    <property type="entry name" value="P-loop_NTPase"/>
</dbReference>
<dbReference type="InterPro" id="IPR050052">
    <property type="entry name" value="ATP-dep_Clp_protease_ClpX"/>
</dbReference>
<keyword evidence="2" id="KW-0067">ATP-binding</keyword>
<dbReference type="Gene3D" id="3.40.50.300">
    <property type="entry name" value="P-loop containing nucleotide triphosphate hydrolases"/>
    <property type="match status" value="1"/>
</dbReference>
<dbReference type="GO" id="GO:0016887">
    <property type="term" value="F:ATP hydrolysis activity"/>
    <property type="evidence" value="ECO:0007669"/>
    <property type="project" value="InterPro"/>
</dbReference>
<name>A0A2N9FHP9_FAGSY</name>
<dbReference type="InterPro" id="IPR019489">
    <property type="entry name" value="Clp_ATPase_C"/>
</dbReference>
<dbReference type="InterPro" id="IPR003959">
    <property type="entry name" value="ATPase_AAA_core"/>
</dbReference>
<dbReference type="GO" id="GO:0005524">
    <property type="term" value="F:ATP binding"/>
    <property type="evidence" value="ECO:0007669"/>
    <property type="project" value="UniProtKB-KW"/>
</dbReference>
<evidence type="ECO:0000256" key="2">
    <source>
        <dbReference type="ARBA" id="ARBA00022840"/>
    </source>
</evidence>
<dbReference type="Gene3D" id="1.10.8.60">
    <property type="match status" value="1"/>
</dbReference>
<dbReference type="Pfam" id="PF13246">
    <property type="entry name" value="Cation_ATPase"/>
    <property type="match status" value="1"/>
</dbReference>
<dbReference type="Pfam" id="PF07724">
    <property type="entry name" value="AAA_2"/>
    <property type="match status" value="1"/>
</dbReference>